<keyword evidence="1" id="KW-0732">Signal</keyword>
<evidence type="ECO:0000256" key="1">
    <source>
        <dbReference type="SAM" id="SignalP"/>
    </source>
</evidence>
<protein>
    <recommendedName>
        <fullName evidence="4">ScyD/ScyE family protein</fullName>
    </recommendedName>
</protein>
<accession>A0ABS4ZBJ2</accession>
<name>A0ABS4ZBJ2_9ACTN</name>
<dbReference type="InterPro" id="IPR011042">
    <property type="entry name" value="6-blade_b-propeller_TolB-like"/>
</dbReference>
<gene>
    <name evidence="2" type="ORF">JOF54_002999</name>
</gene>
<evidence type="ECO:0008006" key="4">
    <source>
        <dbReference type="Google" id="ProtNLM"/>
    </source>
</evidence>
<comment type="caution">
    <text evidence="2">The sequence shown here is derived from an EMBL/GenBank/DDBJ whole genome shotgun (WGS) entry which is preliminary data.</text>
</comment>
<dbReference type="SUPFAM" id="SSF101898">
    <property type="entry name" value="NHL repeat"/>
    <property type="match status" value="1"/>
</dbReference>
<evidence type="ECO:0000313" key="3">
    <source>
        <dbReference type="Proteomes" id="UP000758168"/>
    </source>
</evidence>
<dbReference type="PANTHER" id="PTHR40274">
    <property type="entry name" value="VIRGINIAMYCIN B LYASE"/>
    <property type="match status" value="1"/>
</dbReference>
<dbReference type="InterPro" id="IPR051344">
    <property type="entry name" value="Vgb"/>
</dbReference>
<dbReference type="PANTHER" id="PTHR40274:SF3">
    <property type="entry name" value="VIRGINIAMYCIN B LYASE"/>
    <property type="match status" value="1"/>
</dbReference>
<organism evidence="2 3">
    <name type="scientific">Microlunatus capsulatus</name>
    <dbReference type="NCBI Taxonomy" id="99117"/>
    <lineage>
        <taxon>Bacteria</taxon>
        <taxon>Bacillati</taxon>
        <taxon>Actinomycetota</taxon>
        <taxon>Actinomycetes</taxon>
        <taxon>Propionibacteriales</taxon>
        <taxon>Propionibacteriaceae</taxon>
        <taxon>Microlunatus</taxon>
    </lineage>
</organism>
<keyword evidence="3" id="KW-1185">Reference proteome</keyword>
<reference evidence="2 3" key="1">
    <citation type="submission" date="2021-03" db="EMBL/GenBank/DDBJ databases">
        <title>Sequencing the genomes of 1000 actinobacteria strains.</title>
        <authorList>
            <person name="Klenk H.-P."/>
        </authorList>
    </citation>
    <scope>NUCLEOTIDE SEQUENCE [LARGE SCALE GENOMIC DNA]</scope>
    <source>
        <strain evidence="2 3">DSM 12936</strain>
    </source>
</reference>
<dbReference type="InterPro" id="IPR048031">
    <property type="entry name" value="ScyD/ScyE-like"/>
</dbReference>
<dbReference type="NCBIfam" id="NF033206">
    <property type="entry name" value="ScyE_fam"/>
    <property type="match status" value="1"/>
</dbReference>
<evidence type="ECO:0000313" key="2">
    <source>
        <dbReference type="EMBL" id="MBP2418077.1"/>
    </source>
</evidence>
<feature type="chain" id="PRO_5045128190" description="ScyD/ScyE family protein" evidence="1">
    <location>
        <begin position="19"/>
        <end position="362"/>
    </location>
</feature>
<dbReference type="RefSeq" id="WP_210057301.1">
    <property type="nucleotide sequence ID" value="NZ_BAAAMH010000010.1"/>
</dbReference>
<dbReference type="Gene3D" id="2.120.10.30">
    <property type="entry name" value="TolB, C-terminal domain"/>
    <property type="match status" value="1"/>
</dbReference>
<proteinExistence type="predicted"/>
<dbReference type="EMBL" id="JAGIOB010000001">
    <property type="protein sequence ID" value="MBP2418077.1"/>
    <property type="molecule type" value="Genomic_DNA"/>
</dbReference>
<sequence length="362" mass="36788">MLAAASCAVALVSAPASADSRPAPPAGTVDVVTRGLDGPRQVSSNGGRLYVAESDSGEITRVNPRTGAKTVVVSGLATPQGVVKIGGKIYVATGDPAPDSAPGAVGAAVVVAKPGGKAKKFADLAAYELKANPDGQTQFGPDGVPLDALSNPYFLLRDRSRNGFLLVADAGANAVLKVDRRGRVSTFFVPPTQTTGACADAPNNNASGKGCDSVPTGLAYGPDGMLYVSALTSEVRGQGRVYKVDPRSGKLVYTIGGFTSPTGVAVDRKGNVFVSELLEGAPPMDGPPPAGFDPTTVGQIVKREPSAAHKRSYAQVTMPSGLLVQGGTLYSSAWSVGIFLGIPAAGQVVTVEPGAFVPLRRS</sequence>
<dbReference type="Proteomes" id="UP000758168">
    <property type="component" value="Unassembled WGS sequence"/>
</dbReference>
<feature type="signal peptide" evidence="1">
    <location>
        <begin position="1"/>
        <end position="18"/>
    </location>
</feature>